<dbReference type="AlphaFoldDB" id="A0AAX4H765"/>
<keyword evidence="4" id="KW-1185">Reference proteome</keyword>
<dbReference type="KEGG" id="asau:88172776"/>
<accession>A0AAX4H765</accession>
<dbReference type="Proteomes" id="UP001338582">
    <property type="component" value="Chromosome 2"/>
</dbReference>
<gene>
    <name evidence="3" type="ORF">PUMCH_001711</name>
</gene>
<name>A0AAX4H765_9ASCO</name>
<evidence type="ECO:0000313" key="4">
    <source>
        <dbReference type="Proteomes" id="UP001338582"/>
    </source>
</evidence>
<dbReference type="EMBL" id="CP138895">
    <property type="protein sequence ID" value="WPK24437.1"/>
    <property type="molecule type" value="Genomic_DNA"/>
</dbReference>
<keyword evidence="1" id="KW-0175">Coiled coil</keyword>
<feature type="compositionally biased region" description="Polar residues" evidence="2">
    <location>
        <begin position="7"/>
        <end position="34"/>
    </location>
</feature>
<evidence type="ECO:0000256" key="2">
    <source>
        <dbReference type="SAM" id="MobiDB-lite"/>
    </source>
</evidence>
<evidence type="ECO:0000256" key="1">
    <source>
        <dbReference type="SAM" id="Coils"/>
    </source>
</evidence>
<evidence type="ECO:0000313" key="3">
    <source>
        <dbReference type="EMBL" id="WPK24437.1"/>
    </source>
</evidence>
<dbReference type="GeneID" id="88172776"/>
<reference evidence="3 4" key="1">
    <citation type="submission" date="2023-10" db="EMBL/GenBank/DDBJ databases">
        <title>Draft Genome Sequence of Candida saopaulonensis from a very Premature Infant with Sepsis.</title>
        <authorList>
            <person name="Ning Y."/>
            <person name="Dai R."/>
            <person name="Xiao M."/>
            <person name="Xu Y."/>
            <person name="Yan Q."/>
            <person name="Zhang L."/>
        </authorList>
    </citation>
    <scope>NUCLEOTIDE SEQUENCE [LARGE SCALE GENOMIC DNA]</scope>
    <source>
        <strain evidence="3 4">19XY460</strain>
    </source>
</reference>
<protein>
    <submittedName>
        <fullName evidence="3">Uncharacterized protein</fullName>
    </submittedName>
</protein>
<sequence length="252" mass="28080">MDFQSPFRPTQFRSAGAGLTSSHPDAISSQNRFNELSVFTDAKQTPRPPLKPARLSSQVTQSPIKSDYYSELAQKKLQLEQLKREMETVEFEILELESKISHSENVNAPSRQSLDSLLGSGKALSRKVSKLFLAGSTILTPASSQRTLVSPKKIEDPFNSLQRKALNYFNNRLIPDMKEKLEEQQTELEIISKKGADLAKNIISSFSPKKKEPSLVGDTSYSLDHLGDLSLINTSIILSDDSVVDIDDYESD</sequence>
<organism evidence="3 4">
    <name type="scientific">Australozyma saopauloensis</name>
    <dbReference type="NCBI Taxonomy" id="291208"/>
    <lineage>
        <taxon>Eukaryota</taxon>
        <taxon>Fungi</taxon>
        <taxon>Dikarya</taxon>
        <taxon>Ascomycota</taxon>
        <taxon>Saccharomycotina</taxon>
        <taxon>Pichiomycetes</taxon>
        <taxon>Metschnikowiaceae</taxon>
        <taxon>Australozyma</taxon>
    </lineage>
</organism>
<dbReference type="RefSeq" id="XP_062876820.1">
    <property type="nucleotide sequence ID" value="XM_063020750.1"/>
</dbReference>
<feature type="coiled-coil region" evidence="1">
    <location>
        <begin position="65"/>
        <end position="99"/>
    </location>
</feature>
<feature type="region of interest" description="Disordered" evidence="2">
    <location>
        <begin position="1"/>
        <end position="60"/>
    </location>
</feature>
<proteinExistence type="predicted"/>